<reference evidence="2" key="2">
    <citation type="journal article" date="2015" name="Data Brief">
        <title>Shoot transcriptome of the giant reed, Arundo donax.</title>
        <authorList>
            <person name="Barrero R.A."/>
            <person name="Guerrero F.D."/>
            <person name="Moolhuijzen P."/>
            <person name="Goolsby J.A."/>
            <person name="Tidwell J."/>
            <person name="Bellgard S.E."/>
            <person name="Bellgard M.I."/>
        </authorList>
    </citation>
    <scope>NUCLEOTIDE SEQUENCE</scope>
    <source>
        <tissue evidence="2">Shoot tissue taken approximately 20 cm above the soil surface</tissue>
    </source>
</reference>
<proteinExistence type="predicted"/>
<evidence type="ECO:0000313" key="2">
    <source>
        <dbReference type="EMBL" id="JAD34767.1"/>
    </source>
</evidence>
<protein>
    <submittedName>
        <fullName evidence="2">Uncharacterized protein</fullName>
    </submittedName>
</protein>
<feature type="region of interest" description="Disordered" evidence="1">
    <location>
        <begin position="13"/>
        <end position="47"/>
    </location>
</feature>
<reference evidence="2" key="1">
    <citation type="submission" date="2014-09" db="EMBL/GenBank/DDBJ databases">
        <authorList>
            <person name="Magalhaes I.L.F."/>
            <person name="Oliveira U."/>
            <person name="Santos F.R."/>
            <person name="Vidigal T.H.D.A."/>
            <person name="Brescovit A.D."/>
            <person name="Santos A.J."/>
        </authorList>
    </citation>
    <scope>NUCLEOTIDE SEQUENCE</scope>
    <source>
        <tissue evidence="2">Shoot tissue taken approximately 20 cm above the soil surface</tissue>
    </source>
</reference>
<name>A0A0A8ZIR4_ARUDO</name>
<organism evidence="2">
    <name type="scientific">Arundo donax</name>
    <name type="common">Giant reed</name>
    <name type="synonym">Donax arundinaceus</name>
    <dbReference type="NCBI Taxonomy" id="35708"/>
    <lineage>
        <taxon>Eukaryota</taxon>
        <taxon>Viridiplantae</taxon>
        <taxon>Streptophyta</taxon>
        <taxon>Embryophyta</taxon>
        <taxon>Tracheophyta</taxon>
        <taxon>Spermatophyta</taxon>
        <taxon>Magnoliopsida</taxon>
        <taxon>Liliopsida</taxon>
        <taxon>Poales</taxon>
        <taxon>Poaceae</taxon>
        <taxon>PACMAD clade</taxon>
        <taxon>Arundinoideae</taxon>
        <taxon>Arundineae</taxon>
        <taxon>Arundo</taxon>
    </lineage>
</organism>
<sequence length="47" mass="5097">MYVCTVTIHTGMHGRAPCSRRSRTARIRTSSGEVLPLHADSRGSRAG</sequence>
<evidence type="ECO:0000256" key="1">
    <source>
        <dbReference type="SAM" id="MobiDB-lite"/>
    </source>
</evidence>
<dbReference type="EMBL" id="GBRH01263128">
    <property type="protein sequence ID" value="JAD34767.1"/>
    <property type="molecule type" value="Transcribed_RNA"/>
</dbReference>
<dbReference type="AlphaFoldDB" id="A0A0A8ZIR4"/>
<accession>A0A0A8ZIR4</accession>